<evidence type="ECO:0000313" key="2">
    <source>
        <dbReference type="EMBL" id="GFY59168.1"/>
    </source>
</evidence>
<organism evidence="2 3">
    <name type="scientific">Trichonephila inaurata madagascariensis</name>
    <dbReference type="NCBI Taxonomy" id="2747483"/>
    <lineage>
        <taxon>Eukaryota</taxon>
        <taxon>Metazoa</taxon>
        <taxon>Ecdysozoa</taxon>
        <taxon>Arthropoda</taxon>
        <taxon>Chelicerata</taxon>
        <taxon>Arachnida</taxon>
        <taxon>Araneae</taxon>
        <taxon>Araneomorphae</taxon>
        <taxon>Entelegynae</taxon>
        <taxon>Araneoidea</taxon>
        <taxon>Nephilidae</taxon>
        <taxon>Trichonephila</taxon>
        <taxon>Trichonephila inaurata</taxon>
    </lineage>
</organism>
<name>A0A8X6XS20_9ARAC</name>
<protein>
    <recommendedName>
        <fullName evidence="1">DUF7041 domain-containing protein</fullName>
    </recommendedName>
</protein>
<reference evidence="2" key="1">
    <citation type="submission" date="2020-08" db="EMBL/GenBank/DDBJ databases">
        <title>Multicomponent nature underlies the extraordinary mechanical properties of spider dragline silk.</title>
        <authorList>
            <person name="Kono N."/>
            <person name="Nakamura H."/>
            <person name="Mori M."/>
            <person name="Yoshida Y."/>
            <person name="Ohtoshi R."/>
            <person name="Malay A.D."/>
            <person name="Moran D.A.P."/>
            <person name="Tomita M."/>
            <person name="Numata K."/>
            <person name="Arakawa K."/>
        </authorList>
    </citation>
    <scope>NUCLEOTIDE SEQUENCE</scope>
</reference>
<evidence type="ECO:0000313" key="3">
    <source>
        <dbReference type="Proteomes" id="UP000886998"/>
    </source>
</evidence>
<dbReference type="InterPro" id="IPR055469">
    <property type="entry name" value="DUF7041"/>
</dbReference>
<gene>
    <name evidence="2" type="ORF">TNIN_472981</name>
</gene>
<evidence type="ECO:0000259" key="1">
    <source>
        <dbReference type="Pfam" id="PF23055"/>
    </source>
</evidence>
<dbReference type="Pfam" id="PF23055">
    <property type="entry name" value="DUF7041"/>
    <property type="match status" value="1"/>
</dbReference>
<accession>A0A8X6XS20</accession>
<feature type="domain" description="DUF7041" evidence="1">
    <location>
        <begin position="28"/>
        <end position="67"/>
    </location>
</feature>
<comment type="caution">
    <text evidence="2">The sequence shown here is derived from an EMBL/GenBank/DDBJ whole genome shotgun (WGS) entry which is preliminary data.</text>
</comment>
<keyword evidence="3" id="KW-1185">Reference proteome</keyword>
<proteinExistence type="predicted"/>
<dbReference type="EMBL" id="BMAV01012465">
    <property type="protein sequence ID" value="GFY59168.1"/>
    <property type="molecule type" value="Genomic_DNA"/>
</dbReference>
<sequence length="120" mass="13310">MVNNSEDSKFESKKDATDSIARVSAKVLPFWKPDPGIWFMQIKAQFQNSKITADTSATFLIQPVKPESHPVMAAALSAHMPTQKDHFSFVLIYNYPVTWNISAPVVLVGKNSAHNKSSCT</sequence>
<dbReference type="Proteomes" id="UP000886998">
    <property type="component" value="Unassembled WGS sequence"/>
</dbReference>
<dbReference type="AlphaFoldDB" id="A0A8X6XS20"/>